<evidence type="ECO:0000313" key="4">
    <source>
        <dbReference type="Proteomes" id="UP000182985"/>
    </source>
</evidence>
<gene>
    <name evidence="3" type="ORF">BLA27_27450</name>
</gene>
<dbReference type="AlphaFoldDB" id="A0A1J6HUM1"/>
<feature type="chain" id="PRO_5009639217" evidence="2">
    <location>
        <begin position="26"/>
        <end position="198"/>
    </location>
</feature>
<keyword evidence="4" id="KW-1185">Reference proteome</keyword>
<name>A0A1J6HUM1_9HYPH</name>
<dbReference type="Proteomes" id="UP000182985">
    <property type="component" value="Unassembled WGS sequence"/>
</dbReference>
<evidence type="ECO:0000256" key="1">
    <source>
        <dbReference type="SAM" id="MobiDB-lite"/>
    </source>
</evidence>
<sequence length="198" mass="21637">MNRKKLITLFSIMTASIGYSQASFASDWGCEVLLCLSDPRGPTTESECKPPIEKLWRELAKGHSFPSCAMAGDSGSGSGSFARQVYDYYDPCPAGTAPALGVYVAQSTSNDRWEWRRSKDQWSSTGKPGGRDDSSDIGPRACVADPKGVYTVTSGFGGDHGSDTRRVQVYGSVTWQKPQKPRAIDVYIDGALHHRVRY</sequence>
<feature type="signal peptide" evidence="2">
    <location>
        <begin position="1"/>
        <end position="25"/>
    </location>
</feature>
<dbReference type="OrthoDB" id="8162253at2"/>
<comment type="caution">
    <text evidence="3">The sequence shown here is derived from an EMBL/GenBank/DDBJ whole genome shotgun (WGS) entry which is preliminary data.</text>
</comment>
<protein>
    <submittedName>
        <fullName evidence="3">Uncharacterized protein</fullName>
    </submittedName>
</protein>
<reference evidence="3 4" key="1">
    <citation type="submission" date="2016-10" db="EMBL/GenBank/DDBJ databases">
        <title>The Draft Genome Sequence of the Potato Rhizosphere Bacteria Ochrobactrum sp. IPA7.2.</title>
        <authorList>
            <person name="Gogoleva N.E."/>
            <person name="Khlopko Y.A."/>
            <person name="Burygin G.L."/>
            <person name="Plotnikov A.O."/>
        </authorList>
    </citation>
    <scope>NUCLEOTIDE SEQUENCE [LARGE SCALE GENOMIC DNA]</scope>
    <source>
        <strain evidence="3 4">IPA7.2</strain>
    </source>
</reference>
<feature type="region of interest" description="Disordered" evidence="1">
    <location>
        <begin position="115"/>
        <end position="140"/>
    </location>
</feature>
<organism evidence="3 4">
    <name type="scientific">Brucella cytisi</name>
    <dbReference type="NCBI Taxonomy" id="407152"/>
    <lineage>
        <taxon>Bacteria</taxon>
        <taxon>Pseudomonadati</taxon>
        <taxon>Pseudomonadota</taxon>
        <taxon>Alphaproteobacteria</taxon>
        <taxon>Hyphomicrobiales</taxon>
        <taxon>Brucellaceae</taxon>
        <taxon>Brucella/Ochrobactrum group</taxon>
        <taxon>Brucella</taxon>
    </lineage>
</organism>
<accession>A0A1J6HUM1</accession>
<evidence type="ECO:0000256" key="2">
    <source>
        <dbReference type="SAM" id="SignalP"/>
    </source>
</evidence>
<evidence type="ECO:0000313" key="3">
    <source>
        <dbReference type="EMBL" id="OIS90306.1"/>
    </source>
</evidence>
<dbReference type="EMBL" id="MOEC01000061">
    <property type="protein sequence ID" value="OIS90306.1"/>
    <property type="molecule type" value="Genomic_DNA"/>
</dbReference>
<proteinExistence type="predicted"/>
<keyword evidence="2" id="KW-0732">Signal</keyword>